<keyword evidence="1" id="KW-0378">Hydrolase</keyword>
<dbReference type="Proteomes" id="UP001165960">
    <property type="component" value="Unassembled WGS sequence"/>
</dbReference>
<gene>
    <name evidence="1" type="primary">DBP10_5</name>
    <name evidence="1" type="ORF">DSO57_1018640</name>
</gene>
<organism evidence="1 2">
    <name type="scientific">Entomophthora muscae</name>
    <dbReference type="NCBI Taxonomy" id="34485"/>
    <lineage>
        <taxon>Eukaryota</taxon>
        <taxon>Fungi</taxon>
        <taxon>Fungi incertae sedis</taxon>
        <taxon>Zoopagomycota</taxon>
        <taxon>Entomophthoromycotina</taxon>
        <taxon>Entomophthoromycetes</taxon>
        <taxon>Entomophthorales</taxon>
        <taxon>Entomophthoraceae</taxon>
        <taxon>Entomophthora</taxon>
    </lineage>
</organism>
<reference evidence="1" key="1">
    <citation type="submission" date="2022-04" db="EMBL/GenBank/DDBJ databases">
        <title>Genome of the entomopathogenic fungus Entomophthora muscae.</title>
        <authorList>
            <person name="Elya C."/>
            <person name="Lovett B.R."/>
            <person name="Lee E."/>
            <person name="Macias A.M."/>
            <person name="Hajek A.E."/>
            <person name="De Bivort B.L."/>
            <person name="Kasson M.T."/>
            <person name="De Fine Licht H.H."/>
            <person name="Stajich J.E."/>
        </authorList>
    </citation>
    <scope>NUCLEOTIDE SEQUENCE</scope>
    <source>
        <strain evidence="1">Berkeley</strain>
    </source>
</reference>
<dbReference type="EMBL" id="QTSX02005052">
    <property type="protein sequence ID" value="KAJ9061638.1"/>
    <property type="molecule type" value="Genomic_DNA"/>
</dbReference>
<keyword evidence="1" id="KW-0067">ATP-binding</keyword>
<protein>
    <submittedName>
        <fullName evidence="1">ATP-dependent RNA helicase dbp10</fullName>
        <ecNumber evidence="1">3.6.4.13</ecNumber>
    </submittedName>
</protein>
<keyword evidence="1" id="KW-0547">Nucleotide-binding</keyword>
<sequence>MVKHYESSGDSSGGEDNDFASSLIPDYNSDSDIEKFGKPDKKKKKGKKVFKAPKTAQDLELLGEESGDEDAIKQINSKKKKTASGGFQSMGLSPFLLKAIQRKGFKIPTPIQRKMYSPCRRWV</sequence>
<keyword evidence="1" id="KW-0347">Helicase</keyword>
<name>A0ACC2SGY2_9FUNG</name>
<proteinExistence type="predicted"/>
<accession>A0ACC2SGY2</accession>
<evidence type="ECO:0000313" key="1">
    <source>
        <dbReference type="EMBL" id="KAJ9061638.1"/>
    </source>
</evidence>
<dbReference type="EC" id="3.6.4.13" evidence="1"/>
<evidence type="ECO:0000313" key="2">
    <source>
        <dbReference type="Proteomes" id="UP001165960"/>
    </source>
</evidence>
<keyword evidence="2" id="KW-1185">Reference proteome</keyword>
<comment type="caution">
    <text evidence="1">The sequence shown here is derived from an EMBL/GenBank/DDBJ whole genome shotgun (WGS) entry which is preliminary data.</text>
</comment>